<evidence type="ECO:0000256" key="3">
    <source>
        <dbReference type="ARBA" id="ARBA00023125"/>
    </source>
</evidence>
<protein>
    <recommendedName>
        <fullName evidence="4">Type I restriction modification DNA specificity domain-containing protein</fullName>
    </recommendedName>
</protein>
<dbReference type="Proteomes" id="UP000236547">
    <property type="component" value="Unassembled WGS sequence"/>
</dbReference>
<accession>A0ABX4WBD5</accession>
<dbReference type="SUPFAM" id="SSF116734">
    <property type="entry name" value="DNA methylase specificity domain"/>
    <property type="match status" value="2"/>
</dbReference>
<dbReference type="Pfam" id="PF01420">
    <property type="entry name" value="Methylase_S"/>
    <property type="match status" value="2"/>
</dbReference>
<dbReference type="InterPro" id="IPR000055">
    <property type="entry name" value="Restrct_endonuc_typeI_TRD"/>
</dbReference>
<reference evidence="5 6" key="1">
    <citation type="submission" date="2018-01" db="EMBL/GenBank/DDBJ databases">
        <title>Draft genome sequences of six Vibrio diazotrophicus strains isolated from deep-sea sediments of the Baltic Sea.</title>
        <authorList>
            <person name="Castillo D."/>
            <person name="Vandieken V."/>
            <person name="Chiang O."/>
            <person name="Middelboe M."/>
        </authorList>
    </citation>
    <scope>NUCLEOTIDE SEQUENCE [LARGE SCALE GENOMIC DNA]</scope>
    <source>
        <strain evidence="5 6">65.10M</strain>
    </source>
</reference>
<sequence>MEQVLYKLPDGWEWHSVKKLSHNIQYGHTAKAESNGNAKFLRITDIQDGKIDWQGVPTVSLEEKEISKYALNDDDLIFARSGATAGKSILIKNAPKDAVFASYLIRIVPNKKDIIPEYLSYFFLTPAYWEVVGQNAAGAAQPNINGTKLSEFIVPVAPQGEQKRIVEKLDALLNRIDTAIEHLQESVTLADALYASTINEQMMQAIELAGLSTVEKHIEQIQTGTTPPTKQPEFYENGDINWFAPSDFGEHDILFDSNKKLSQKAFDAGKARKFYAGTIMLVAIGATIGKIGYLEQDASSNQQITGMKFNSTIIPRYAYYWFRFIKPEILTNASTATLPIINQKGIKALSFCAPNKQLQETICRKIDEVSNFRNTVKAELNEKVELMRSLKASILDSAFKGKL</sequence>
<dbReference type="CDD" id="cd17521">
    <property type="entry name" value="RMtype1_S_Sau13435ORF2165P_TRD2-CR2_like"/>
    <property type="match status" value="1"/>
</dbReference>
<keyword evidence="3" id="KW-0238">DNA-binding</keyword>
<organism evidence="5 6">
    <name type="scientific">Vibrio diazotrophicus</name>
    <dbReference type="NCBI Taxonomy" id="685"/>
    <lineage>
        <taxon>Bacteria</taxon>
        <taxon>Pseudomonadati</taxon>
        <taxon>Pseudomonadota</taxon>
        <taxon>Gammaproteobacteria</taxon>
        <taxon>Vibrionales</taxon>
        <taxon>Vibrionaceae</taxon>
        <taxon>Vibrio</taxon>
    </lineage>
</organism>
<evidence type="ECO:0000256" key="1">
    <source>
        <dbReference type="ARBA" id="ARBA00010923"/>
    </source>
</evidence>
<keyword evidence="2" id="KW-0680">Restriction system</keyword>
<name>A0ABX4WBD5_VIBDI</name>
<dbReference type="Gene3D" id="3.90.220.20">
    <property type="entry name" value="DNA methylase specificity domains"/>
    <property type="match status" value="2"/>
</dbReference>
<gene>
    <name evidence="5" type="ORF">C1O25_14125</name>
</gene>
<feature type="domain" description="Type I restriction modification DNA specificity" evidence="4">
    <location>
        <begin position="32"/>
        <end position="178"/>
    </location>
</feature>
<dbReference type="InterPro" id="IPR044946">
    <property type="entry name" value="Restrct_endonuc_typeI_TRD_sf"/>
</dbReference>
<evidence type="ECO:0000256" key="2">
    <source>
        <dbReference type="ARBA" id="ARBA00022747"/>
    </source>
</evidence>
<keyword evidence="6" id="KW-1185">Reference proteome</keyword>
<comment type="caution">
    <text evidence="5">The sequence shown here is derived from an EMBL/GenBank/DDBJ whole genome shotgun (WGS) entry which is preliminary data.</text>
</comment>
<dbReference type="CDD" id="cd17290">
    <property type="entry name" value="RMtype1_S_AleSS8ORF2795P_TRD1-CR1_like"/>
    <property type="match status" value="1"/>
</dbReference>
<dbReference type="RefSeq" id="WP_102968911.1">
    <property type="nucleotide sequence ID" value="NZ_POSM01000020.1"/>
</dbReference>
<feature type="domain" description="Type I restriction modification DNA specificity" evidence="4">
    <location>
        <begin position="220"/>
        <end position="385"/>
    </location>
</feature>
<comment type="similarity">
    <text evidence="1">Belongs to the type-I restriction system S methylase family.</text>
</comment>
<dbReference type="PANTHER" id="PTHR30408:SF12">
    <property type="entry name" value="TYPE I RESTRICTION ENZYME MJAVIII SPECIFICITY SUBUNIT"/>
    <property type="match status" value="1"/>
</dbReference>
<dbReference type="PANTHER" id="PTHR30408">
    <property type="entry name" value="TYPE-1 RESTRICTION ENZYME ECOKI SPECIFICITY PROTEIN"/>
    <property type="match status" value="1"/>
</dbReference>
<evidence type="ECO:0000259" key="4">
    <source>
        <dbReference type="Pfam" id="PF01420"/>
    </source>
</evidence>
<evidence type="ECO:0000313" key="6">
    <source>
        <dbReference type="Proteomes" id="UP000236547"/>
    </source>
</evidence>
<evidence type="ECO:0000313" key="5">
    <source>
        <dbReference type="EMBL" id="PNI00022.1"/>
    </source>
</evidence>
<dbReference type="InterPro" id="IPR052021">
    <property type="entry name" value="Type-I_RS_S_subunit"/>
</dbReference>
<proteinExistence type="inferred from homology"/>
<dbReference type="EMBL" id="POSM01000020">
    <property type="protein sequence ID" value="PNI00022.1"/>
    <property type="molecule type" value="Genomic_DNA"/>
</dbReference>